<dbReference type="GO" id="GO:0071281">
    <property type="term" value="P:cellular response to iron ion"/>
    <property type="evidence" value="ECO:0007669"/>
    <property type="project" value="TreeGrafter"/>
</dbReference>
<gene>
    <name evidence="3" type="ORF">CINS_0646</name>
</gene>
<dbReference type="AlphaFoldDB" id="A0A0A8H0R5"/>
<organism evidence="3 4">
    <name type="scientific">Campylobacter insulaenigrae NCTC 12927</name>
    <dbReference type="NCBI Taxonomy" id="1031564"/>
    <lineage>
        <taxon>Bacteria</taxon>
        <taxon>Pseudomonadati</taxon>
        <taxon>Campylobacterota</taxon>
        <taxon>Epsilonproteobacteria</taxon>
        <taxon>Campylobacterales</taxon>
        <taxon>Campylobacteraceae</taxon>
        <taxon>Campylobacter</taxon>
    </lineage>
</organism>
<name>A0A0A8H0R5_9BACT</name>
<proteinExistence type="predicted"/>
<dbReference type="InterPro" id="IPR054828">
    <property type="entry name" value="Vit_B12_bind_prot"/>
</dbReference>
<sequence>MKKILFILCVLFGIMYAKERIVVLDPASVETIFMLGAGEQIIAMAKLQHSDIYPQDRTKNIPSVGTFSNPSVEKIISLKPSLVILSDYSLNLKQMLDNFKIKNINLKANSLNDIQDNIAILAKITNKEKEGKELLDNFNNQLAQIQAKPINKSAIYLYSNNPLMAFNNNSLIADILRLLGVNNVSPDSNVSRPIISEEYILKQNPDMMILGMNASRQNLSNFALLKSTKALKQDCIIINDDTHELLRLSPKIIDRIEKFKKLLFKC</sequence>
<dbReference type="GeneID" id="74431450"/>
<dbReference type="PANTHER" id="PTHR30535:SF34">
    <property type="entry name" value="MOLYBDATE-BINDING PROTEIN MOLA"/>
    <property type="match status" value="1"/>
</dbReference>
<evidence type="ECO:0000313" key="4">
    <source>
        <dbReference type="Proteomes" id="UP000031163"/>
    </source>
</evidence>
<evidence type="ECO:0000313" key="3">
    <source>
        <dbReference type="EMBL" id="AJC87616.1"/>
    </source>
</evidence>
<feature type="domain" description="Fe/B12 periplasmic-binding" evidence="2">
    <location>
        <begin position="20"/>
        <end position="266"/>
    </location>
</feature>
<dbReference type="PANTHER" id="PTHR30535">
    <property type="entry name" value="VITAMIN B12-BINDING PROTEIN"/>
    <property type="match status" value="1"/>
</dbReference>
<protein>
    <submittedName>
        <fullName evidence="3">Iron siderophore ABC transporter, periplasmic iron-binding protein</fullName>
    </submittedName>
</protein>
<dbReference type="RefSeq" id="WP_039649787.1">
    <property type="nucleotide sequence ID" value="NZ_CP007770.1"/>
</dbReference>
<evidence type="ECO:0000259" key="2">
    <source>
        <dbReference type="PROSITE" id="PS50983"/>
    </source>
</evidence>
<dbReference type="NCBIfam" id="NF038402">
    <property type="entry name" value="TroA_like"/>
    <property type="match status" value="1"/>
</dbReference>
<dbReference type="EMBL" id="CP007770">
    <property type="protein sequence ID" value="AJC87616.1"/>
    <property type="molecule type" value="Genomic_DNA"/>
</dbReference>
<accession>A0A0A8H0R5</accession>
<dbReference type="KEGG" id="cis:CINS_0646"/>
<dbReference type="Gene3D" id="3.40.50.1980">
    <property type="entry name" value="Nitrogenase molybdenum iron protein domain"/>
    <property type="match status" value="2"/>
</dbReference>
<evidence type="ECO:0000256" key="1">
    <source>
        <dbReference type="ARBA" id="ARBA00022729"/>
    </source>
</evidence>
<dbReference type="InterPro" id="IPR002491">
    <property type="entry name" value="ABC_transptr_periplasmic_BD"/>
</dbReference>
<dbReference type="Proteomes" id="UP000031163">
    <property type="component" value="Chromosome"/>
</dbReference>
<dbReference type="SUPFAM" id="SSF53807">
    <property type="entry name" value="Helical backbone' metal receptor"/>
    <property type="match status" value="1"/>
</dbReference>
<keyword evidence="1" id="KW-0732">Signal</keyword>
<dbReference type="InterPro" id="IPR050902">
    <property type="entry name" value="ABC_Transporter_SBP"/>
</dbReference>
<dbReference type="HOGENOM" id="CLU_038034_2_6_7"/>
<dbReference type="PROSITE" id="PS50983">
    <property type="entry name" value="FE_B12_PBP"/>
    <property type="match status" value="1"/>
</dbReference>
<dbReference type="STRING" id="1031564.CINS_0646"/>
<dbReference type="Pfam" id="PF01497">
    <property type="entry name" value="Peripla_BP_2"/>
    <property type="match status" value="1"/>
</dbReference>
<reference evidence="3 4" key="1">
    <citation type="journal article" date="2014" name="Genome Biol. Evol.">
        <title>Comparative Genomics of the Campylobacter lari Group.</title>
        <authorList>
            <person name="Miller W.G."/>
            <person name="Yee E."/>
            <person name="Chapman M.H."/>
            <person name="Smith T.P."/>
            <person name="Bono J.L."/>
            <person name="Huynh S."/>
            <person name="Parker C.T."/>
            <person name="Vandamme P."/>
            <person name="Luong K."/>
            <person name="Korlach J."/>
        </authorList>
    </citation>
    <scope>NUCLEOTIDE SEQUENCE [LARGE SCALE GENOMIC DNA]</scope>
    <source>
        <strain evidence="3 4">NCTC 12927</strain>
    </source>
</reference>